<reference evidence="2" key="1">
    <citation type="submission" date="2018-01" db="EMBL/GenBank/DDBJ databases">
        <authorList>
            <person name="Gaut B.S."/>
            <person name="Morton B.R."/>
            <person name="Clegg M.T."/>
            <person name="Duvall M.R."/>
        </authorList>
    </citation>
    <scope>NUCLEOTIDE SEQUENCE</scope>
    <source>
        <strain evidence="2">Lactobacillus helveticus</strain>
    </source>
</reference>
<accession>A0A2X0T1M3</accession>
<evidence type="ECO:0000313" key="2">
    <source>
        <dbReference type="EMBL" id="SPB26920.1"/>
    </source>
</evidence>
<name>A0A2X0T1M3_LACHE</name>
<dbReference type="RefSeq" id="WP_003631077.1">
    <property type="nucleotide sequence ID" value="NZ_AP023028.1"/>
</dbReference>
<sequence length="41" mass="4536">MLEIGTVGGLHDVMWRSPQLAKKYAYTKFADLRKLGGIAAE</sequence>
<gene>
    <name evidence="2" type="ORF">BDKNPLJD_02140</name>
    <name evidence="1" type="ORF">LHEJCM1062_03150</name>
</gene>
<protein>
    <submittedName>
        <fullName evidence="2">Uncharacterized protein</fullName>
    </submittedName>
</protein>
<evidence type="ECO:0000313" key="1">
    <source>
        <dbReference type="EMBL" id="GFP12443.1"/>
    </source>
</evidence>
<dbReference type="Proteomes" id="UP000630086">
    <property type="component" value="Unassembled WGS sequence"/>
</dbReference>
<reference evidence="1" key="2">
    <citation type="submission" date="2020-07" db="EMBL/GenBank/DDBJ databases">
        <title>Draft genome sequence of Lactobacillus helveticus strain JCM 1062.</title>
        <authorList>
            <person name="Endo A."/>
            <person name="Maeno S."/>
            <person name="Kido Y."/>
        </authorList>
    </citation>
    <scope>NUCLEOTIDE SEQUENCE</scope>
    <source>
        <strain evidence="1">JCM 1062</strain>
    </source>
</reference>
<dbReference type="EMBL" id="BLYV01000075">
    <property type="protein sequence ID" value="GFP12443.1"/>
    <property type="molecule type" value="Genomic_DNA"/>
</dbReference>
<organism evidence="2">
    <name type="scientific">Lactobacillus helveticus</name>
    <name type="common">Lactobacillus suntoryeus</name>
    <dbReference type="NCBI Taxonomy" id="1587"/>
    <lineage>
        <taxon>Bacteria</taxon>
        <taxon>Bacillati</taxon>
        <taxon>Bacillota</taxon>
        <taxon>Bacilli</taxon>
        <taxon>Lactobacillales</taxon>
        <taxon>Lactobacillaceae</taxon>
        <taxon>Lactobacillus</taxon>
    </lineage>
</organism>
<dbReference type="EMBL" id="OGTV01000110">
    <property type="protein sequence ID" value="SPB26920.1"/>
    <property type="molecule type" value="Genomic_DNA"/>
</dbReference>
<proteinExistence type="predicted"/>
<dbReference type="AlphaFoldDB" id="A0A2X0T1M3"/>